<evidence type="ECO:0000256" key="6">
    <source>
        <dbReference type="ARBA" id="ARBA00022840"/>
    </source>
</evidence>
<protein>
    <recommendedName>
        <fullName evidence="8">Polymerase beta nucleotidyltransferase domain-containing protein</fullName>
    </recommendedName>
</protein>
<dbReference type="Pfam" id="PF18765">
    <property type="entry name" value="Polbeta"/>
    <property type="match status" value="1"/>
</dbReference>
<evidence type="ECO:0000256" key="7">
    <source>
        <dbReference type="ARBA" id="ARBA00022842"/>
    </source>
</evidence>
<dbReference type="HOGENOM" id="CLU_130257_7_1_9"/>
<name>N2AM10_9FIRM</name>
<keyword evidence="10" id="KW-1185">Reference proteome</keyword>
<comment type="caution">
    <text evidence="9">The sequence shown here is derived from an EMBL/GenBank/DDBJ whole genome shotgun (WGS) entry which is preliminary data.</text>
</comment>
<evidence type="ECO:0000313" key="9">
    <source>
        <dbReference type="EMBL" id="EMZ27120.1"/>
    </source>
</evidence>
<accession>N2AM10</accession>
<dbReference type="PATRIC" id="fig|1235802.3.peg.2595"/>
<reference evidence="9 10" key="1">
    <citation type="journal article" date="2014" name="Genome Announc.">
        <title>Draft genome sequences of the altered schaedler flora, a defined bacterial community from gnotobiotic mice.</title>
        <authorList>
            <person name="Wannemuehler M.J."/>
            <person name="Overstreet A.M."/>
            <person name="Ward D.V."/>
            <person name="Phillips G.J."/>
        </authorList>
    </citation>
    <scope>NUCLEOTIDE SEQUENCE [LARGE SCALE GENOMIC DNA]</scope>
    <source>
        <strain evidence="9 10">ASF492</strain>
    </source>
</reference>
<keyword evidence="4" id="KW-0479">Metal-binding</keyword>
<dbReference type="GO" id="GO:0005524">
    <property type="term" value="F:ATP binding"/>
    <property type="evidence" value="ECO:0007669"/>
    <property type="project" value="UniProtKB-KW"/>
</dbReference>
<dbReference type="InterPro" id="IPR041633">
    <property type="entry name" value="Polbeta"/>
</dbReference>
<evidence type="ECO:0000313" key="10">
    <source>
        <dbReference type="Proteomes" id="UP000012589"/>
    </source>
</evidence>
<dbReference type="AlphaFoldDB" id="N2AM10"/>
<evidence type="ECO:0000259" key="8">
    <source>
        <dbReference type="Pfam" id="PF18765"/>
    </source>
</evidence>
<organism evidence="9 10">
    <name type="scientific">Eubacterium plexicaudatum ASF492</name>
    <dbReference type="NCBI Taxonomy" id="1235802"/>
    <lineage>
        <taxon>Bacteria</taxon>
        <taxon>Bacillati</taxon>
        <taxon>Bacillota</taxon>
        <taxon>Clostridia</taxon>
        <taxon>Eubacteriales</taxon>
        <taxon>Eubacteriaceae</taxon>
        <taxon>Eubacterium</taxon>
    </lineage>
</organism>
<proteinExistence type="predicted"/>
<evidence type="ECO:0000256" key="5">
    <source>
        <dbReference type="ARBA" id="ARBA00022741"/>
    </source>
</evidence>
<dbReference type="InterPro" id="IPR052038">
    <property type="entry name" value="Type-VII_TA_antitoxin"/>
</dbReference>
<gene>
    <name evidence="9" type="ORF">C823_02454</name>
</gene>
<dbReference type="STRING" id="1235802.C823_02454"/>
<keyword evidence="7" id="KW-0460">Magnesium</keyword>
<dbReference type="CDD" id="cd05403">
    <property type="entry name" value="NT_KNTase_like"/>
    <property type="match status" value="1"/>
</dbReference>
<dbReference type="GO" id="GO:0046872">
    <property type="term" value="F:metal ion binding"/>
    <property type="evidence" value="ECO:0007669"/>
    <property type="project" value="UniProtKB-KW"/>
</dbReference>
<dbReference type="InterPro" id="IPR043519">
    <property type="entry name" value="NT_sf"/>
</dbReference>
<evidence type="ECO:0000256" key="3">
    <source>
        <dbReference type="ARBA" id="ARBA00022695"/>
    </source>
</evidence>
<dbReference type="eggNOG" id="COG1669">
    <property type="taxonomic scope" value="Bacteria"/>
</dbReference>
<comment type="cofactor">
    <cofactor evidence="1">
        <name>Mg(2+)</name>
        <dbReference type="ChEBI" id="CHEBI:18420"/>
    </cofactor>
</comment>
<sequence length="135" mass="15321">MLIFVIISGEAFKADYSKSIKLIDLNDDEQKGYGKMSDCVFTIKDIVRLVKPVAEKYGVKAVYLFGSYARGEADENSDLDFLVFGGEDFKLTMIFALAEDLRGILKKNVDVFEISEINKDSDFYNTIMKERLFVA</sequence>
<evidence type="ECO:0000256" key="4">
    <source>
        <dbReference type="ARBA" id="ARBA00022723"/>
    </source>
</evidence>
<dbReference type="PANTHER" id="PTHR33571:SF14">
    <property type="entry name" value="PROTEIN ADENYLYLTRANSFERASE MJ0435-RELATED"/>
    <property type="match status" value="1"/>
</dbReference>
<dbReference type="SUPFAM" id="SSF81301">
    <property type="entry name" value="Nucleotidyltransferase"/>
    <property type="match status" value="1"/>
</dbReference>
<keyword evidence="5" id="KW-0547">Nucleotide-binding</keyword>
<dbReference type="Proteomes" id="UP000012589">
    <property type="component" value="Unassembled WGS sequence"/>
</dbReference>
<keyword evidence="2" id="KW-0808">Transferase</keyword>
<feature type="domain" description="Polymerase beta nucleotidyltransferase" evidence="8">
    <location>
        <begin position="51"/>
        <end position="130"/>
    </location>
</feature>
<dbReference type="EMBL" id="AQFT01000073">
    <property type="protein sequence ID" value="EMZ27120.1"/>
    <property type="molecule type" value="Genomic_DNA"/>
</dbReference>
<dbReference type="GO" id="GO:0016779">
    <property type="term" value="F:nucleotidyltransferase activity"/>
    <property type="evidence" value="ECO:0007669"/>
    <property type="project" value="UniProtKB-KW"/>
</dbReference>
<keyword evidence="3" id="KW-0548">Nucleotidyltransferase</keyword>
<evidence type="ECO:0000256" key="1">
    <source>
        <dbReference type="ARBA" id="ARBA00001946"/>
    </source>
</evidence>
<keyword evidence="6" id="KW-0067">ATP-binding</keyword>
<dbReference type="Gene3D" id="3.30.460.10">
    <property type="entry name" value="Beta Polymerase, domain 2"/>
    <property type="match status" value="1"/>
</dbReference>
<dbReference type="PANTHER" id="PTHR33571">
    <property type="entry name" value="SSL8005 PROTEIN"/>
    <property type="match status" value="1"/>
</dbReference>
<evidence type="ECO:0000256" key="2">
    <source>
        <dbReference type="ARBA" id="ARBA00022679"/>
    </source>
</evidence>